<name>A0ABX4FTB6_9GAMM</name>
<dbReference type="EMBL" id="NOIF01000199">
    <property type="protein sequence ID" value="OZS42001.1"/>
    <property type="molecule type" value="Genomic_DNA"/>
</dbReference>
<proteinExistence type="predicted"/>
<keyword evidence="3" id="KW-1185">Reference proteome</keyword>
<organism evidence="2 3">
    <name type="scientific">Photobacterium sanguinicancri</name>
    <dbReference type="NCBI Taxonomy" id="875932"/>
    <lineage>
        <taxon>Bacteria</taxon>
        <taxon>Pseudomonadati</taxon>
        <taxon>Pseudomonadota</taxon>
        <taxon>Gammaproteobacteria</taxon>
        <taxon>Vibrionales</taxon>
        <taxon>Vibrionaceae</taxon>
        <taxon>Photobacterium</taxon>
    </lineage>
</organism>
<gene>
    <name evidence="2" type="ORF">ASV53_20765</name>
</gene>
<sequence length="253" mass="28222">MICNHRALLLAGFFSLPVMATTSSQWEFAGTRYQVEGESPIYTVHAARKSHSTTKQIKTLCRRGLALPLRAEYENKLIANNLIEKPFSSWPVTNLSYELTDLSFFDVSKKQASCSARITDTGKASNLQATALSYAIAYYSTQQNSQLKTLLPYLMKEPQVSMDAASLITLVLSQQDQSKAQAYFDQYVDISKVKTDTITLWLAHWQKDLGDLGTSKQLIAHCQSAACQHLSLQIDDAIALEEENSADDLSSYF</sequence>
<accession>A0ABX4FTB6</accession>
<reference evidence="2 3" key="1">
    <citation type="journal article" date="2016" name="Antonie Van Leeuwenhoek">
        <title>Photobacterium sanguinicancri sp. nov. isolated from marine animals.</title>
        <authorList>
            <person name="Gomez-Gil B."/>
            <person name="Roque A."/>
            <person name="Rotllant G."/>
            <person name="Romalde J.L."/>
            <person name="Doce A."/>
            <person name="Eggermont M."/>
            <person name="Defoirdt T."/>
        </authorList>
    </citation>
    <scope>NUCLEOTIDE SEQUENCE [LARGE SCALE GENOMIC DNA]</scope>
    <source>
        <strain evidence="2 3">CAIM 1827</strain>
    </source>
</reference>
<feature type="chain" id="PRO_5046915924" evidence="1">
    <location>
        <begin position="21"/>
        <end position="253"/>
    </location>
</feature>
<dbReference type="RefSeq" id="WP_094958501.1">
    <property type="nucleotide sequence ID" value="NZ_JAUOPV010000005.1"/>
</dbReference>
<feature type="signal peptide" evidence="1">
    <location>
        <begin position="1"/>
        <end position="20"/>
    </location>
</feature>
<evidence type="ECO:0000313" key="2">
    <source>
        <dbReference type="EMBL" id="OZS42001.1"/>
    </source>
</evidence>
<keyword evidence="1" id="KW-0732">Signal</keyword>
<evidence type="ECO:0000313" key="3">
    <source>
        <dbReference type="Proteomes" id="UP000215999"/>
    </source>
</evidence>
<evidence type="ECO:0000256" key="1">
    <source>
        <dbReference type="SAM" id="SignalP"/>
    </source>
</evidence>
<comment type="caution">
    <text evidence="2">The sequence shown here is derived from an EMBL/GenBank/DDBJ whole genome shotgun (WGS) entry which is preliminary data.</text>
</comment>
<protein>
    <submittedName>
        <fullName evidence="2">Uncharacterized protein</fullName>
    </submittedName>
</protein>
<dbReference type="Proteomes" id="UP000215999">
    <property type="component" value="Unassembled WGS sequence"/>
</dbReference>